<name>A0A183DHJ3_9BILA</name>
<dbReference type="OrthoDB" id="9991628at2759"/>
<evidence type="ECO:0000313" key="1">
    <source>
        <dbReference type="EMBL" id="VDK61118.1"/>
    </source>
</evidence>
<dbReference type="Proteomes" id="UP000271098">
    <property type="component" value="Unassembled WGS sequence"/>
</dbReference>
<gene>
    <name evidence="1" type="ORF">GPUH_LOCUS8182</name>
</gene>
<evidence type="ECO:0000313" key="3">
    <source>
        <dbReference type="WBParaSite" id="GPUH_0000819301-mRNA-1"/>
    </source>
</evidence>
<keyword evidence="2" id="KW-1185">Reference proteome</keyword>
<accession>A0A183DHJ3</accession>
<organism evidence="3">
    <name type="scientific">Gongylonema pulchrum</name>
    <dbReference type="NCBI Taxonomy" id="637853"/>
    <lineage>
        <taxon>Eukaryota</taxon>
        <taxon>Metazoa</taxon>
        <taxon>Ecdysozoa</taxon>
        <taxon>Nematoda</taxon>
        <taxon>Chromadorea</taxon>
        <taxon>Rhabditida</taxon>
        <taxon>Spirurina</taxon>
        <taxon>Spiruromorpha</taxon>
        <taxon>Spiruroidea</taxon>
        <taxon>Gongylonematidae</taxon>
        <taxon>Gongylonema</taxon>
    </lineage>
</organism>
<reference evidence="3" key="1">
    <citation type="submission" date="2016-06" db="UniProtKB">
        <authorList>
            <consortium name="WormBaseParasite"/>
        </authorList>
    </citation>
    <scope>IDENTIFICATION</scope>
</reference>
<dbReference type="WBParaSite" id="GPUH_0000819301-mRNA-1">
    <property type="protein sequence ID" value="GPUH_0000819301-mRNA-1"/>
    <property type="gene ID" value="GPUH_0000819301"/>
</dbReference>
<dbReference type="EMBL" id="UYRT01023141">
    <property type="protein sequence ID" value="VDK61118.1"/>
    <property type="molecule type" value="Genomic_DNA"/>
</dbReference>
<sequence>RTGTAEETVEDPFDQIATVAPSEKLSISISPLLRSDPSTGSTRPPPSGFLRRISDVQGCPSIVQTRVDQCSTDLTSWMHNIEHIDLANSSILNDETRYSYKFHESTADKTECFLMKE</sequence>
<reference evidence="1 2" key="2">
    <citation type="submission" date="2018-11" db="EMBL/GenBank/DDBJ databases">
        <authorList>
            <consortium name="Pathogen Informatics"/>
        </authorList>
    </citation>
    <scope>NUCLEOTIDE SEQUENCE [LARGE SCALE GENOMIC DNA]</scope>
</reference>
<proteinExistence type="predicted"/>
<protein>
    <submittedName>
        <fullName evidence="3">PKHG7</fullName>
    </submittedName>
</protein>
<evidence type="ECO:0000313" key="2">
    <source>
        <dbReference type="Proteomes" id="UP000271098"/>
    </source>
</evidence>
<dbReference type="AlphaFoldDB" id="A0A183DHJ3"/>